<dbReference type="Proteomes" id="UP001235303">
    <property type="component" value="Unassembled WGS sequence"/>
</dbReference>
<keyword evidence="3" id="KW-1185">Reference proteome</keyword>
<accession>A0ABT7AS43</accession>
<evidence type="ECO:0008006" key="4">
    <source>
        <dbReference type="Google" id="ProtNLM"/>
    </source>
</evidence>
<protein>
    <recommendedName>
        <fullName evidence="4">SpoVT-AbrB domain-containing protein</fullName>
    </recommendedName>
</protein>
<feature type="region of interest" description="Disordered" evidence="1">
    <location>
        <begin position="70"/>
        <end position="91"/>
    </location>
</feature>
<sequence>MENTITIALTPEGNLELPPEIREKFANGEQYSVLTTEDSIIFKKNPISSSSIQNNHLPLIPEQPYAYYADPEEPAIPSEDWNMENEDQGIL</sequence>
<evidence type="ECO:0000313" key="2">
    <source>
        <dbReference type="EMBL" id="MDJ1169728.1"/>
    </source>
</evidence>
<organism evidence="2 3">
    <name type="scientific">Roseofilum acuticapitatum BLCC-M154</name>
    <dbReference type="NCBI Taxonomy" id="3022444"/>
    <lineage>
        <taxon>Bacteria</taxon>
        <taxon>Bacillati</taxon>
        <taxon>Cyanobacteriota</taxon>
        <taxon>Cyanophyceae</taxon>
        <taxon>Desertifilales</taxon>
        <taxon>Desertifilaceae</taxon>
        <taxon>Roseofilum</taxon>
        <taxon>Roseofilum acuticapitatum</taxon>
    </lineage>
</organism>
<name>A0ABT7AS43_9CYAN</name>
<feature type="compositionally biased region" description="Acidic residues" evidence="1">
    <location>
        <begin position="81"/>
        <end position="91"/>
    </location>
</feature>
<evidence type="ECO:0000256" key="1">
    <source>
        <dbReference type="SAM" id="MobiDB-lite"/>
    </source>
</evidence>
<dbReference type="EMBL" id="JAQOSP010000066">
    <property type="protein sequence ID" value="MDJ1169728.1"/>
    <property type="molecule type" value="Genomic_DNA"/>
</dbReference>
<reference evidence="2 3" key="1">
    <citation type="submission" date="2023-01" db="EMBL/GenBank/DDBJ databases">
        <title>Novel diversity within Roseofilum (Cyanobacteria; Desertifilaceae) from marine benthic mats with descriptions of four novel species.</title>
        <authorList>
            <person name="Wang Y."/>
            <person name="Berthold D.E."/>
            <person name="Hu J."/>
            <person name="Lefler F.W."/>
            <person name="Laughinghouse H.D. IV."/>
        </authorList>
    </citation>
    <scope>NUCLEOTIDE SEQUENCE [LARGE SCALE GENOMIC DNA]</scope>
    <source>
        <strain evidence="2 3">BLCC-M154</strain>
    </source>
</reference>
<proteinExistence type="predicted"/>
<gene>
    <name evidence="2" type="ORF">PMG71_09840</name>
</gene>
<evidence type="ECO:0000313" key="3">
    <source>
        <dbReference type="Proteomes" id="UP001235303"/>
    </source>
</evidence>
<dbReference type="RefSeq" id="WP_283753483.1">
    <property type="nucleotide sequence ID" value="NZ_JAQOSP010000066.1"/>
</dbReference>
<comment type="caution">
    <text evidence="2">The sequence shown here is derived from an EMBL/GenBank/DDBJ whole genome shotgun (WGS) entry which is preliminary data.</text>
</comment>